<dbReference type="Pfam" id="PF00705">
    <property type="entry name" value="PCNA_N"/>
    <property type="match status" value="1"/>
</dbReference>
<keyword evidence="2" id="KW-1185">Reference proteome</keyword>
<feature type="domain" description="Proliferating cell nuclear antigen PCNA N-terminal" evidence="1">
    <location>
        <begin position="1"/>
        <end position="43"/>
    </location>
</feature>
<organism evidence="2 3">
    <name type="scientific">Spinacia oleracea</name>
    <name type="common">Spinach</name>
    <dbReference type="NCBI Taxonomy" id="3562"/>
    <lineage>
        <taxon>Eukaryota</taxon>
        <taxon>Viridiplantae</taxon>
        <taxon>Streptophyta</taxon>
        <taxon>Embryophyta</taxon>
        <taxon>Tracheophyta</taxon>
        <taxon>Spermatophyta</taxon>
        <taxon>Magnoliopsida</taxon>
        <taxon>eudicotyledons</taxon>
        <taxon>Gunneridae</taxon>
        <taxon>Pentapetalae</taxon>
        <taxon>Caryophyllales</taxon>
        <taxon>Chenopodiaceae</taxon>
        <taxon>Chenopodioideae</taxon>
        <taxon>Anserineae</taxon>
        <taxon>Spinacia</taxon>
    </lineage>
</organism>
<dbReference type="InterPro" id="IPR022648">
    <property type="entry name" value="Pr_cel_nuc_antig_N"/>
</dbReference>
<dbReference type="Gene3D" id="3.10.150.10">
    <property type="entry name" value="DNA Polymerase III, subunit A, domain 2"/>
    <property type="match status" value="1"/>
</dbReference>
<name>A0ABM3RP80_SPIOL</name>
<dbReference type="RefSeq" id="XP_056697427.1">
    <property type="nucleotide sequence ID" value="XM_056841449.1"/>
</dbReference>
<proteinExistence type="predicted"/>
<dbReference type="InterPro" id="IPR046938">
    <property type="entry name" value="DNA_clamp_sf"/>
</dbReference>
<reference evidence="2" key="1">
    <citation type="journal article" date="2021" name="Nat. Commun.">
        <title>Genomic analyses provide insights into spinach domestication and the genetic basis of agronomic traits.</title>
        <authorList>
            <person name="Cai X."/>
            <person name="Sun X."/>
            <person name="Xu C."/>
            <person name="Sun H."/>
            <person name="Wang X."/>
            <person name="Ge C."/>
            <person name="Zhang Z."/>
            <person name="Wang Q."/>
            <person name="Fei Z."/>
            <person name="Jiao C."/>
            <person name="Wang Q."/>
        </authorList>
    </citation>
    <scope>NUCLEOTIDE SEQUENCE [LARGE SCALE GENOMIC DNA]</scope>
    <source>
        <strain evidence="2">cv. Varoflay</strain>
    </source>
</reference>
<evidence type="ECO:0000259" key="1">
    <source>
        <dbReference type="Pfam" id="PF00705"/>
    </source>
</evidence>
<accession>A0ABM3RP80</accession>
<evidence type="ECO:0000313" key="3">
    <source>
        <dbReference type="RefSeq" id="XP_056697427.1"/>
    </source>
</evidence>
<reference evidence="3" key="2">
    <citation type="submission" date="2025-08" db="UniProtKB">
        <authorList>
            <consortium name="RefSeq"/>
        </authorList>
    </citation>
    <scope>IDENTIFICATION</scope>
    <source>
        <tissue evidence="3">Leaf</tissue>
    </source>
</reference>
<sequence length="127" mass="14374">MRMNLNYMSTMFKCAGNDDIITIKDDDASDKVNFVFESDMVSASGLVSEEVLEIVMDDKEAEKVVNENEATTKVKKGTNIQEFDLEIRDKKVAENVVADHMSRLRYDDAFSLLLSGEERVFLRPLGV</sequence>
<dbReference type="GeneID" id="130471378"/>
<gene>
    <name evidence="3" type="primary">LOC130471378</name>
</gene>
<dbReference type="Proteomes" id="UP000813463">
    <property type="component" value="Chromosome 4"/>
</dbReference>
<protein>
    <recommendedName>
        <fullName evidence="1">Proliferating cell nuclear antigen PCNA N-terminal domain-containing protein</fullName>
    </recommendedName>
</protein>
<dbReference type="SUPFAM" id="SSF55979">
    <property type="entry name" value="DNA clamp"/>
    <property type="match status" value="1"/>
</dbReference>
<evidence type="ECO:0000313" key="2">
    <source>
        <dbReference type="Proteomes" id="UP000813463"/>
    </source>
</evidence>